<dbReference type="InterPro" id="IPR001881">
    <property type="entry name" value="EGF-like_Ca-bd_dom"/>
</dbReference>
<dbReference type="InterPro" id="IPR049883">
    <property type="entry name" value="NOTCH1_EGF-like"/>
</dbReference>
<dbReference type="PROSITE" id="PS01186">
    <property type="entry name" value="EGF_2"/>
    <property type="match status" value="14"/>
</dbReference>
<feature type="domain" description="EGF-like" evidence="8">
    <location>
        <begin position="1013"/>
        <end position="1053"/>
    </location>
</feature>
<feature type="domain" description="EGF-like" evidence="8">
    <location>
        <begin position="1759"/>
        <end position="1795"/>
    </location>
</feature>
<evidence type="ECO:0000259" key="8">
    <source>
        <dbReference type="PROSITE" id="PS50026"/>
    </source>
</evidence>
<dbReference type="FunFam" id="2.10.25.10:FF:000555">
    <property type="entry name" value="Dumpy, isoform I"/>
    <property type="match status" value="1"/>
</dbReference>
<feature type="domain" description="EGF-like" evidence="8">
    <location>
        <begin position="1222"/>
        <end position="1259"/>
    </location>
</feature>
<dbReference type="SMART" id="SM00181">
    <property type="entry name" value="EGF"/>
    <property type="match status" value="61"/>
</dbReference>
<protein>
    <submittedName>
        <fullName evidence="10">SFRICE_002205</fullName>
    </submittedName>
</protein>
<evidence type="ECO:0000256" key="1">
    <source>
        <dbReference type="ARBA" id="ARBA00022536"/>
    </source>
</evidence>
<dbReference type="SUPFAM" id="SSF57196">
    <property type="entry name" value="EGF/Laminin"/>
    <property type="match status" value="9"/>
</dbReference>
<dbReference type="CDD" id="cd00054">
    <property type="entry name" value="EGF_CA"/>
    <property type="match status" value="11"/>
</dbReference>
<dbReference type="PROSITE" id="PS00022">
    <property type="entry name" value="EGF_1"/>
    <property type="match status" value="1"/>
</dbReference>
<feature type="domain" description="EGF-like" evidence="8">
    <location>
        <begin position="371"/>
        <end position="410"/>
    </location>
</feature>
<dbReference type="Pfam" id="PF07645">
    <property type="entry name" value="EGF_CA"/>
    <property type="match status" value="13"/>
</dbReference>
<keyword evidence="5" id="KW-0325">Glycoprotein</keyword>
<keyword evidence="3" id="KW-0677">Repeat</keyword>
<dbReference type="SMART" id="SM00289">
    <property type="entry name" value="WR1"/>
    <property type="match status" value="15"/>
</dbReference>
<dbReference type="InterPro" id="IPR003645">
    <property type="entry name" value="Fol_N"/>
</dbReference>
<keyword evidence="4 6" id="KW-1015">Disulfide bond</keyword>
<dbReference type="FunFam" id="2.10.25.10:FF:000038">
    <property type="entry name" value="Fibrillin 2"/>
    <property type="match status" value="11"/>
</dbReference>
<feature type="domain" description="EGF-like" evidence="8">
    <location>
        <begin position="583"/>
        <end position="625"/>
    </location>
</feature>
<feature type="domain" description="WAP" evidence="9">
    <location>
        <begin position="2332"/>
        <end position="2383"/>
    </location>
</feature>
<feature type="domain" description="EGF-like" evidence="8">
    <location>
        <begin position="2252"/>
        <end position="2288"/>
    </location>
</feature>
<keyword evidence="1 6" id="KW-0245">EGF-like domain</keyword>
<feature type="domain" description="EGF-like" evidence="8">
    <location>
        <begin position="122"/>
        <end position="158"/>
    </location>
</feature>
<feature type="domain" description="EGF-like" evidence="8">
    <location>
        <begin position="2608"/>
        <end position="2648"/>
    </location>
</feature>
<feature type="signal peptide" evidence="7">
    <location>
        <begin position="1"/>
        <end position="22"/>
    </location>
</feature>
<dbReference type="PROSITE" id="PS50026">
    <property type="entry name" value="EGF_3"/>
    <property type="match status" value="24"/>
</dbReference>
<feature type="disulfide bond" evidence="6">
    <location>
        <begin position="1226"/>
        <end position="1236"/>
    </location>
</feature>
<comment type="caution">
    <text evidence="6">Lacks conserved residue(s) required for the propagation of feature annotation.</text>
</comment>
<feature type="domain" description="EGF-like" evidence="8">
    <location>
        <begin position="327"/>
        <end position="362"/>
    </location>
</feature>
<feature type="domain" description="EGF-like" evidence="8">
    <location>
        <begin position="3364"/>
        <end position="3396"/>
    </location>
</feature>
<feature type="domain" description="EGF-like" evidence="8">
    <location>
        <begin position="161"/>
        <end position="204"/>
    </location>
</feature>
<feature type="domain" description="EGF-like" evidence="8">
    <location>
        <begin position="287"/>
        <end position="326"/>
    </location>
</feature>
<dbReference type="Pfam" id="PF00008">
    <property type="entry name" value="EGF"/>
    <property type="match status" value="1"/>
</dbReference>
<dbReference type="PANTHER" id="PTHR22963:SF39">
    <property type="entry name" value="DUMPY"/>
    <property type="match status" value="1"/>
</dbReference>
<dbReference type="EMBL" id="ODYU01012985">
    <property type="protein sequence ID" value="SOQ59569.1"/>
    <property type="molecule type" value="Genomic_DNA"/>
</dbReference>
<dbReference type="SMART" id="SM00274">
    <property type="entry name" value="FOLN"/>
    <property type="match status" value="20"/>
</dbReference>
<feature type="domain" description="EGF-like" evidence="8">
    <location>
        <begin position="205"/>
        <end position="242"/>
    </location>
</feature>
<feature type="domain" description="EGF-like" evidence="8">
    <location>
        <begin position="2315"/>
        <end position="2354"/>
    </location>
</feature>
<dbReference type="GO" id="GO:0030414">
    <property type="term" value="F:peptidase inhibitor activity"/>
    <property type="evidence" value="ECO:0007669"/>
    <property type="project" value="InterPro"/>
</dbReference>
<dbReference type="GO" id="GO:0005509">
    <property type="term" value="F:calcium ion binding"/>
    <property type="evidence" value="ECO:0007669"/>
    <property type="project" value="InterPro"/>
</dbReference>
<dbReference type="InterPro" id="IPR009030">
    <property type="entry name" value="Growth_fac_rcpt_cys_sf"/>
</dbReference>
<dbReference type="InterPro" id="IPR008197">
    <property type="entry name" value="WAP_dom"/>
</dbReference>
<evidence type="ECO:0000259" key="9">
    <source>
        <dbReference type="PROSITE" id="PS51390"/>
    </source>
</evidence>
<feature type="domain" description="EGF-like" evidence="8">
    <location>
        <begin position="787"/>
        <end position="829"/>
    </location>
</feature>
<gene>
    <name evidence="10" type="ORF">SFRICE_002205</name>
</gene>
<dbReference type="FunFam" id="2.10.25.10:FF:000526">
    <property type="entry name" value="Dumpy, isoform J"/>
    <property type="match status" value="1"/>
</dbReference>
<dbReference type="InterPro" id="IPR018097">
    <property type="entry name" value="EGF_Ca-bd_CS"/>
</dbReference>
<evidence type="ECO:0000256" key="4">
    <source>
        <dbReference type="ARBA" id="ARBA00023157"/>
    </source>
</evidence>
<dbReference type="SMART" id="SM00179">
    <property type="entry name" value="EGF_CA"/>
    <property type="match status" value="20"/>
</dbReference>
<evidence type="ECO:0000256" key="6">
    <source>
        <dbReference type="PROSITE-ProRule" id="PRU00076"/>
    </source>
</evidence>
<dbReference type="InterPro" id="IPR000152">
    <property type="entry name" value="EGF-type_Asp/Asn_hydroxyl_site"/>
</dbReference>
<feature type="domain" description="EGF-like" evidence="8">
    <location>
        <begin position="1302"/>
        <end position="1341"/>
    </location>
</feature>
<dbReference type="GO" id="GO:0005576">
    <property type="term" value="C:extracellular region"/>
    <property type="evidence" value="ECO:0007669"/>
    <property type="project" value="InterPro"/>
</dbReference>
<evidence type="ECO:0000256" key="7">
    <source>
        <dbReference type="SAM" id="SignalP"/>
    </source>
</evidence>
<dbReference type="SUPFAM" id="SSF57184">
    <property type="entry name" value="Growth factor receptor domain"/>
    <property type="match status" value="7"/>
</dbReference>
<feature type="domain" description="EGF-like" evidence="8">
    <location>
        <begin position="701"/>
        <end position="741"/>
    </location>
</feature>
<accession>A0A2H1X2M5</accession>
<dbReference type="PROSITE" id="PS51390">
    <property type="entry name" value="WAP"/>
    <property type="match status" value="1"/>
</dbReference>
<dbReference type="PROSITE" id="PS01187">
    <property type="entry name" value="EGF_CA"/>
    <property type="match status" value="10"/>
</dbReference>
<dbReference type="InterPro" id="IPR024731">
    <property type="entry name" value="NELL2-like_EGF"/>
</dbReference>
<dbReference type="Pfam" id="PF12947">
    <property type="entry name" value="EGF_3"/>
    <property type="match status" value="2"/>
</dbReference>
<feature type="chain" id="PRO_5013762900" evidence="7">
    <location>
        <begin position="23"/>
        <end position="3852"/>
    </location>
</feature>
<evidence type="ECO:0000256" key="2">
    <source>
        <dbReference type="ARBA" id="ARBA00022729"/>
    </source>
</evidence>
<feature type="domain" description="EGF-like" evidence="8">
    <location>
        <begin position="538"/>
        <end position="582"/>
    </location>
</feature>
<evidence type="ECO:0000313" key="10">
    <source>
        <dbReference type="EMBL" id="SOQ59569.1"/>
    </source>
</evidence>
<organism evidence="10">
    <name type="scientific">Spodoptera frugiperda</name>
    <name type="common">Fall armyworm</name>
    <dbReference type="NCBI Taxonomy" id="7108"/>
    <lineage>
        <taxon>Eukaryota</taxon>
        <taxon>Metazoa</taxon>
        <taxon>Ecdysozoa</taxon>
        <taxon>Arthropoda</taxon>
        <taxon>Hexapoda</taxon>
        <taxon>Insecta</taxon>
        <taxon>Pterygota</taxon>
        <taxon>Neoptera</taxon>
        <taxon>Endopterygota</taxon>
        <taxon>Lepidoptera</taxon>
        <taxon>Glossata</taxon>
        <taxon>Ditrysia</taxon>
        <taxon>Noctuoidea</taxon>
        <taxon>Noctuidae</taxon>
        <taxon>Amphipyrinae</taxon>
        <taxon>Spodoptera</taxon>
    </lineage>
</organism>
<proteinExistence type="predicted"/>
<feature type="domain" description="EGF-like" evidence="8">
    <location>
        <begin position="246"/>
        <end position="286"/>
    </location>
</feature>
<sequence length="3852" mass="412186">MYIDTLPLVVWTLLVTTTNVATQSQYGIGLGIKREVFFLNLEDGYFGCQVNESTQILQLYELSKLCDGVKDCYKGSDELAKELKCTDDCTKEDGAQCINGRCLNGVCHCNDGFGGCNCQEPDVNECKERPCDVFAHCTNTVGSFQCSCFPGYEGDGFTCRDINECEDPAVASRCVANAECCNLPAHFICKCNRGFEGDGEEECRDIDECRRPGACGANAVCQNYPGNYTCSCQDGYTGNAFDGCVDIDECAVEGSCGPGAVCRNVEGGYECSCPPGYEGDPRVGCRDQDECAHATCGISAVCENLPGAYRCLCPPGFEGNPDVLCTDVDECKASQAVCSEHAVCTNTLGSFVCTCKPEYTGDARVAGGCRDINECETIEHPCGTHAICENTAPGYNCICPQGYRAQPDPQVACEQVDVNTLCKSNFDCTNNAECIDNQCFCKEGFDARGSICVDVDECAKNSSLCGENSICINKLGGFNCQCANGFVGAPPRVSCRAPCEDVKCGEHSYCKPDGIEAYCVCEAGWTFDPTDIAAGCIDINECDTSVGPVGRCGNNARCSNTPGSFSCQCPEGYTGDAYKQCTDIDECLLENACGTGADCINRDGSYSCECPEGSIPDPDPRVRCVEILTCKSDNECPGNAVCDPNSRCLCPEPNVGNECRHPCEALQCGSNSECLLNEQVAQCTCKSGFAGDPLSPTGCQDINECNENPCGVGAVCKNLPGRFLCECPSTFNGDPYVDGCIPGTSPIECSNTKPCPQGEQCILHDGENVCVCTQGFARSKETGICEDINECTQHGRSPCGLNAICKNLPGSYECKCPAEYSGNPYNICEVCSDITCQCQPPYKVIDGSCVLSGCSKDNKCGKGAECIVISDGVSYCACPIGFTQTAEGSCDDIDECTSGQPVCGFGAECVNTIGSFTCKCPSGYSQDSITGHCTLNQKRCISDSDCFPNEKCIQPGKCVCPPPFYLDVSDGQKCKNPCERFTCGINSKCTPSDPPRCMCMTGFEGDPYTGCTNINECHSAPCAFGAICHDQKGGYRCECPVDMVGDPYKSGCTLEDKSINQHSCTSDENCPNTLACLNSTCLSPCTTVLCGSNAFCEVDNHAAWCRCSPGYTKPEGGKCISGCDTYSCASGAQCIISKTGPTCVCPEGMVGNPFPGGACRRDTCGPGVPCEQPLMCVAGRCRQRCDGVVCGVGASCDQQSGKCVCNAFFVGNPDLLCMPPISPPSCEPGCGQNAHCVYGQNNACKCNKGFTGNPYKTCLPRRQITCAKASCGINAVCQQTRSHVECLCPPGYIGNPNIQCTDIDECSSKPCGENAICINTPGSFSCICKSRYVGNPYELCSQVSIPKCVDGAICTCSHNATCPEGYICEKSKCVDVCRTMMCGPKSICTEGSCHCLPGHSGNPNDLQRGCVPENKCMVDGDCKDSEICFQVAKNVRKCVDSCSKLQCGPNSLCIGANHQAHCVCAEGYVGKPTDVKTGCHLLVQEPHEMECNENSDCNEPQVCISVDGTAKQCFDLCSTIACSANEICRVINNNPGCECKDGFLWNPVNSICEQPSTPNCVSDDDCDDNKSCQKDVLGVNKCEDSCLLFTCPQNSKCVTRNHKSKCECLGGFVGNPNDRDGCIAIDKNQCSDDVQCRENEVCKHVGDVKKCISACQQVICGPNAICVTNNHIAKCQCPSGPFTGNPNDLEKGCQSVPCIYNADCLSHELCNRLTHTCINACGEDSCGDNAVCIAENHKETCQCPNGYKPDPIPEVNCRKIEVCNPNPCHSTAICEPRHSSYVCRCPTGFVEDGQTGGCRKQDECTKGDDDCPPATVCNNKRCVNPCDGACGINSLCKVVDRKAICVCPDGYEMIKGNACKKKLLVCSNEQDCNGDVCSSGQCFTACKNSSQCDPGETCAKQLCVTQCSKHTQCGIGQACVSGQCLIGCRSHEGCPSEEACVNNKCVNPCSSRPCGPNAICTKINHSIKCECPLGFQGTPNPQQGCVRKSSSCLRTSECPPDHMCIGRLCQVPCQDNSGCAIGEKCSDSRCHKICHSSSNCLHGEHCSAGICIPGCKTNSDCLNNQLCESAKCQCLPGFELTGDECTNVNECVNNPCHPSAQCVDTPGSYKCVCSVGAIGDPYTSGCLLPNQCRSDNQCEDSLACIRGKCSNPCQIKTCGLNALCTVVKHRVACTCEKGFLGNPIDKKIGCFKVECIDDSGCSSDKFCNTRNNKCSDKCEETYCQGGTCTIEDHKALCTCETGFDLVNNVCQDINECLSNPCPLNAHCVNNRGSYSCTCINGTVLDASTGNCRSPGECFSDGDCSDKTKCYNNYCIDPCEKSSPCGENAECIVSKHEPICECPPDSQGDPYKQCIKFECIKDSDCPSEEACVNYKCKNACSIPRACGKNADCLSRNHIGHCSCSSGYTGDPVLGCVPIQYCTNDNRCPSGTKCVDNLCVGICQNSRDCLNDQLCIQNTCRVTCNSNSTCPDFQFCLNRICTKEVQCLTNEDCADDERCTVGRKGVPQCIKVCERHPCGRQAVCVGKNHQPTCSCAPGFFGDALQGCKRKECESDAQCTDDKQCHQNMCKIACLVENTCGDNTICSSEKHKHVCYCQPGYTGDPKIGCIKINRCASNPCGNGAECKNLRDRALCVCPAGYVGDPYEEGCRKAQECRFNRDCPPVARCTVVDGIRKCTDACETTKCGANAECIASRHNGQCKCKDGYVGNASSEKGCKLKEVTCKQRSDCGEDQYCHNGLCKSICLVDEECGSNEKCFNGQCVNPCLMEKACGLNAYCRIDNHVVQCSCPQSFTGNQDVECVRMPRLCGAAGECEDGYMCQDSMCVPKCKADEECALNERCSKGTCLLTCRVDNDCFLGHICLGNSCQYGCRHDEDCGPDEFCKNNICQNPCDNDVNPCGPNAACSVVERKASCTCLEGLIPNPTPNIGCVRAPSLSCHMHTDCATGWRCEDDRCRPACTPDGSQCLQGERCVAGVCRYACTLDQQCSDEEICNERICVTGCRSNSDCPSQLACLSGQCMDPCTEPATCGANAACMTKDHQPVCTCPPTLFGDPKTVCRRKISPCKDNENCRDGFNCYGGTCQPSCRSDSVCLSNEKCIRGICRVVCNSNEACSEGYICDGRICKQGCRDDNQCDINQACLNGQCKDPCSQNAVCGICSDCKVQNHRAQCSCSSNYTGNPLVECKRKTMLCDGFCPCDDSGYCVSLCETDSECSCGEKCYNGACRSTCTVPNKCPERQICQENVCIPGCNYDADCGDDMLCSSKLCVKACREDVCGENAACFAIKHRAVCKCPSGYTGDPKEECKQYECSNNDGCGADEKCEDGMCKNVCTGACGLNAICRAVDGNPQCTCPPNYIGNAKIECSKPPAGSCLRNPCGVSARCRDLEEGQYECTCPPNCAGNPHKQCFCGAMEPCAYKSCGTNAECHIGAHGEAQCFCPRNYPNGDPNIECAQERSVVDCRTTGCGINGECLREGAEFVCRCIPGTEGQADVECHTSIECTSDKDCPVDRACLSLHCVDPCTVRGVCGEDALCVTLMHKAQCSCPQCYVGQPRVACRLDPTCKSTHENNTTFTCSEVKSCPSKLACDLSTNQCRNPCLGYQNCRLNQKCEVRDHRPICVCRNGFALNERGELTCAPEHAECTRDEQCPSNAACRNSKCVNPCQASVEPMCPKGKQCEVVDHRAMCVCVEECNPSLSICLRDSGCPSNLACRDFQCKDPCKGACGGAPCSVEDHHPVCKFCPKGFTHDEKHGCIKATECGGHEHCAPTLACIDGRCGDPCARGGPCLNGQHCSVLDHQPVCSKVCQCQTSSDCARYPNTICDGCACIRDGKPPATNCAHCRPGVPCDPFSGACMESK</sequence>
<dbReference type="InterPro" id="IPR000742">
    <property type="entry name" value="EGF"/>
</dbReference>
<dbReference type="SMART" id="SM00286">
    <property type="entry name" value="PTI"/>
    <property type="match status" value="19"/>
</dbReference>
<evidence type="ECO:0000256" key="5">
    <source>
        <dbReference type="ARBA" id="ARBA00023180"/>
    </source>
</evidence>
<dbReference type="PROSITE" id="PS00010">
    <property type="entry name" value="ASX_HYDROXYL"/>
    <property type="match status" value="17"/>
</dbReference>
<evidence type="ECO:0000256" key="3">
    <source>
        <dbReference type="ARBA" id="ARBA00022737"/>
    </source>
</evidence>
<feature type="domain" description="EGF-like" evidence="8">
    <location>
        <begin position="1946"/>
        <end position="1982"/>
    </location>
</feature>
<feature type="domain" description="EGF-like" evidence="8">
    <location>
        <begin position="2087"/>
        <end position="2127"/>
    </location>
</feature>
<feature type="domain" description="EGF-like" evidence="8">
    <location>
        <begin position="1262"/>
        <end position="1301"/>
    </location>
</feature>
<dbReference type="InterPro" id="IPR006150">
    <property type="entry name" value="Cys_repeat_1"/>
</dbReference>
<keyword evidence="2 7" id="KW-0732">Signal</keyword>
<feature type="domain" description="EGF-like" evidence="8">
    <location>
        <begin position="454"/>
        <end position="496"/>
    </location>
</feature>
<dbReference type="Gene3D" id="2.10.25.10">
    <property type="entry name" value="Laminin"/>
    <property type="match status" value="22"/>
</dbReference>
<name>A0A2H1X2M5_SPOFR</name>
<dbReference type="PANTHER" id="PTHR22963">
    <property type="entry name" value="ENDOGLIN-RELATED"/>
    <property type="match status" value="1"/>
</dbReference>
<feature type="domain" description="EGF-like" evidence="8">
    <location>
        <begin position="892"/>
        <end position="934"/>
    </location>
</feature>
<dbReference type="FunFam" id="2.10.25.10:FF:000686">
    <property type="entry name" value="Dumpy, isoform Z"/>
    <property type="match status" value="1"/>
</dbReference>
<reference evidence="10" key="1">
    <citation type="submission" date="2016-07" db="EMBL/GenBank/DDBJ databases">
        <authorList>
            <person name="Bretaudeau A."/>
        </authorList>
    </citation>
    <scope>NUCLEOTIDE SEQUENCE</scope>
    <source>
        <strain evidence="10">Rice</strain>
        <tissue evidence="10">Whole body</tissue>
    </source>
</reference>